<feature type="region of interest" description="Disordered" evidence="5">
    <location>
        <begin position="84"/>
        <end position="103"/>
    </location>
</feature>
<dbReference type="OrthoDB" id="429427at2759"/>
<feature type="compositionally biased region" description="Basic residues" evidence="5">
    <location>
        <begin position="1"/>
        <end position="16"/>
    </location>
</feature>
<dbReference type="PANTHER" id="PTHR12214">
    <property type="entry name" value="GC-RICH SEQUENCE DNA-BINDING FACTOR"/>
    <property type="match status" value="1"/>
</dbReference>
<comment type="subcellular location">
    <subcellularLocation>
        <location evidence="1">Nucleus</location>
    </subcellularLocation>
</comment>
<gene>
    <name evidence="7" type="ORF">BCR43DRAFT_523039</name>
</gene>
<evidence type="ECO:0000256" key="4">
    <source>
        <dbReference type="SAM" id="Coils"/>
    </source>
</evidence>
<evidence type="ECO:0000259" key="6">
    <source>
        <dbReference type="Pfam" id="PF07842"/>
    </source>
</evidence>
<feature type="region of interest" description="Disordered" evidence="5">
    <location>
        <begin position="211"/>
        <end position="245"/>
    </location>
</feature>
<evidence type="ECO:0000256" key="2">
    <source>
        <dbReference type="ARBA" id="ARBA00010801"/>
    </source>
</evidence>
<feature type="region of interest" description="Disordered" evidence="5">
    <location>
        <begin position="152"/>
        <end position="179"/>
    </location>
</feature>
<dbReference type="GO" id="GO:0003677">
    <property type="term" value="F:DNA binding"/>
    <property type="evidence" value="ECO:0007669"/>
    <property type="project" value="InterPro"/>
</dbReference>
<dbReference type="OMA" id="MKNICLW"/>
<evidence type="ECO:0000313" key="8">
    <source>
        <dbReference type="Proteomes" id="UP000242180"/>
    </source>
</evidence>
<dbReference type="InterPro" id="IPR022783">
    <property type="entry name" value="GCFC_dom"/>
</dbReference>
<accession>A0A1X2HIV8</accession>
<feature type="domain" description="GCF C-terminal" evidence="6">
    <location>
        <begin position="497"/>
        <end position="633"/>
    </location>
</feature>
<keyword evidence="4" id="KW-0175">Coiled coil</keyword>
<evidence type="ECO:0000256" key="1">
    <source>
        <dbReference type="ARBA" id="ARBA00004123"/>
    </source>
</evidence>
<dbReference type="EMBL" id="MCGN01000003">
    <property type="protein sequence ID" value="ORY99011.1"/>
    <property type="molecule type" value="Genomic_DNA"/>
</dbReference>
<comment type="similarity">
    <text evidence="2">Belongs to the GCF family.</text>
</comment>
<dbReference type="PANTHER" id="PTHR12214:SF0">
    <property type="entry name" value="LD29489P"/>
    <property type="match status" value="1"/>
</dbReference>
<dbReference type="STRING" id="13706.A0A1X2HIV8"/>
<feature type="compositionally biased region" description="Basic and acidic residues" evidence="5">
    <location>
        <begin position="211"/>
        <end position="230"/>
    </location>
</feature>
<feature type="compositionally biased region" description="Acidic residues" evidence="5">
    <location>
        <begin position="166"/>
        <end position="175"/>
    </location>
</feature>
<feature type="compositionally biased region" description="Acidic residues" evidence="5">
    <location>
        <begin position="231"/>
        <end position="245"/>
    </location>
</feature>
<dbReference type="InterPro" id="IPR012890">
    <property type="entry name" value="GCFC2-like"/>
</dbReference>
<dbReference type="Pfam" id="PF07842">
    <property type="entry name" value="GCFC"/>
    <property type="match status" value="1"/>
</dbReference>
<dbReference type="GO" id="GO:0071008">
    <property type="term" value="C:U2-type post-mRNA release spliceosomal complex"/>
    <property type="evidence" value="ECO:0007669"/>
    <property type="project" value="InterPro"/>
</dbReference>
<evidence type="ECO:0000256" key="3">
    <source>
        <dbReference type="ARBA" id="ARBA00023242"/>
    </source>
</evidence>
<keyword evidence="3" id="KW-0539">Nucleus</keyword>
<organism evidence="7 8">
    <name type="scientific">Syncephalastrum racemosum</name>
    <name type="common">Filamentous fungus</name>
    <dbReference type="NCBI Taxonomy" id="13706"/>
    <lineage>
        <taxon>Eukaryota</taxon>
        <taxon>Fungi</taxon>
        <taxon>Fungi incertae sedis</taxon>
        <taxon>Mucoromycota</taxon>
        <taxon>Mucoromycotina</taxon>
        <taxon>Mucoromycetes</taxon>
        <taxon>Mucorales</taxon>
        <taxon>Syncephalastraceae</taxon>
        <taxon>Syncephalastrum</taxon>
    </lineage>
</organism>
<comment type="caution">
    <text evidence="7">The sequence shown here is derived from an EMBL/GenBank/DDBJ whole genome shotgun (WGS) entry which is preliminary data.</text>
</comment>
<dbReference type="InterPro" id="IPR028211">
    <property type="entry name" value="Ntr2"/>
</dbReference>
<dbReference type="GO" id="GO:0000390">
    <property type="term" value="P:spliceosomal complex disassembly"/>
    <property type="evidence" value="ECO:0007669"/>
    <property type="project" value="InterPro"/>
</dbReference>
<dbReference type="AlphaFoldDB" id="A0A1X2HIV8"/>
<name>A0A1X2HIV8_SYNRA</name>
<dbReference type="Pfam" id="PF15458">
    <property type="entry name" value="NTR2"/>
    <property type="match status" value="1"/>
</dbReference>
<proteinExistence type="inferred from homology"/>
<protein>
    <submittedName>
        <fullName evidence="7">Nineteen complex-related protein 2-domain-containing protein</fullName>
    </submittedName>
</protein>
<feature type="region of interest" description="Disordered" evidence="5">
    <location>
        <begin position="1"/>
        <end position="70"/>
    </location>
</feature>
<evidence type="ECO:0000256" key="5">
    <source>
        <dbReference type="SAM" id="MobiDB-lite"/>
    </source>
</evidence>
<feature type="coiled-coil region" evidence="4">
    <location>
        <begin position="302"/>
        <end position="329"/>
    </location>
</feature>
<keyword evidence="8" id="KW-1185">Reference proteome</keyword>
<evidence type="ECO:0000313" key="7">
    <source>
        <dbReference type="EMBL" id="ORY99011.1"/>
    </source>
</evidence>
<dbReference type="Proteomes" id="UP000242180">
    <property type="component" value="Unassembled WGS sequence"/>
</dbReference>
<reference evidence="7 8" key="1">
    <citation type="submission" date="2016-07" db="EMBL/GenBank/DDBJ databases">
        <title>Pervasive Adenine N6-methylation of Active Genes in Fungi.</title>
        <authorList>
            <consortium name="DOE Joint Genome Institute"/>
            <person name="Mondo S.J."/>
            <person name="Dannebaum R.O."/>
            <person name="Kuo R.C."/>
            <person name="Labutti K."/>
            <person name="Haridas S."/>
            <person name="Kuo A."/>
            <person name="Salamov A."/>
            <person name="Ahrendt S.R."/>
            <person name="Lipzen A."/>
            <person name="Sullivan W."/>
            <person name="Andreopoulos W.B."/>
            <person name="Clum A."/>
            <person name="Lindquist E."/>
            <person name="Daum C."/>
            <person name="Ramamoorthy G.K."/>
            <person name="Gryganskyi A."/>
            <person name="Culley D."/>
            <person name="Magnuson J.K."/>
            <person name="James T.Y."/>
            <person name="O'Malley M.A."/>
            <person name="Stajich J.E."/>
            <person name="Spatafora J.W."/>
            <person name="Visel A."/>
            <person name="Grigoriev I.V."/>
        </authorList>
    </citation>
    <scope>NUCLEOTIDE SEQUENCE [LARGE SCALE GENOMIC DNA]</scope>
    <source>
        <strain evidence="7 8">NRRL 2496</strain>
    </source>
</reference>
<dbReference type="InParanoid" id="A0A1X2HIV8"/>
<sequence>MFKKPSRPKNTTRRKIITTDEEEHIEETAVQRTSLKSDEKKKTKKKEKSLGLSFNHEEEADTDTFQIKKSKSAKRLAARAAALHIPETSTTETSPASSSYSTEVIESLKKNTMARPAAQPNDDEALLAEKFPSTVRAAAVPGDIPTAHAIQAAKKKREQMRNAGNEEPDGEEEEFIALNDASEHRRLIREEDEIGDEEDFSQYLGEKLTLDKKTAQREERDRRQGVRELIEDAQELESDADEDEDLDRWEQDLIRHGGVRQKRADDHDRTKPPADYYPAIVPETMPDIPNLAEVLAGLDMTSRTIEQSVNETETQLAQMENSTQDIQKAQTDLDRQMTHESKRYDYFRSLAEYVNDLGEFLDVKFPELEKLEQEAHDLLATKHEVVVKRRWEDDMDDLRLFAHVPDEATVPVEKGVDEFGRERNVDSVRQRRKAEREQRLRTFVELSGAETLIDQSLWSDDDVGQDWAAQRDAKLETIQTAKIEALLADVGDAFGSLGAVKAKFESWKTDFPDDYANAFGSLSLPAAFEFYVRCELVAWDPFSEPIEFDAMAWHATLSEYGVDDTHEDADTELLNKVVEKIIVKKLRGMLDTLNVASSMEMRYCAQAVEQVSYYVEKHERAYEDLTAAVEETIDKQLRPYMDVMDKIIPHGGHLSPDALEAKQRFFWRQCKYLKTLALWRRHLPKDALAGLARTILNRMIAPILQPNAHPMDAELQTEAIRLVEQLQ</sequence>